<organism evidence="2 3">
    <name type="scientific">Marchantia polymorpha</name>
    <name type="common">Common liverwort</name>
    <name type="synonym">Marchantia aquatica</name>
    <dbReference type="NCBI Taxonomy" id="3197"/>
    <lineage>
        <taxon>Eukaryota</taxon>
        <taxon>Viridiplantae</taxon>
        <taxon>Streptophyta</taxon>
        <taxon>Embryophyta</taxon>
        <taxon>Marchantiophyta</taxon>
        <taxon>Marchantiopsida</taxon>
        <taxon>Marchantiidae</taxon>
        <taxon>Marchantiales</taxon>
        <taxon>Marchantiaceae</taxon>
        <taxon>Marchantia</taxon>
    </lineage>
</organism>
<evidence type="ECO:0000313" key="2">
    <source>
        <dbReference type="EMBL" id="PTQ48350.1"/>
    </source>
</evidence>
<dbReference type="EMBL" id="KZ772677">
    <property type="protein sequence ID" value="PTQ48350.1"/>
    <property type="molecule type" value="Genomic_DNA"/>
</dbReference>
<gene>
    <name evidence="2" type="ORF">MARPO_0005s0022</name>
</gene>
<evidence type="ECO:0000313" key="3">
    <source>
        <dbReference type="Proteomes" id="UP000244005"/>
    </source>
</evidence>
<feature type="region of interest" description="Disordered" evidence="1">
    <location>
        <begin position="46"/>
        <end position="126"/>
    </location>
</feature>
<evidence type="ECO:0000256" key="1">
    <source>
        <dbReference type="SAM" id="MobiDB-lite"/>
    </source>
</evidence>
<reference evidence="3" key="1">
    <citation type="journal article" date="2017" name="Cell">
        <title>Insights into land plant evolution garnered from the Marchantia polymorpha genome.</title>
        <authorList>
            <person name="Bowman J.L."/>
            <person name="Kohchi T."/>
            <person name="Yamato K.T."/>
            <person name="Jenkins J."/>
            <person name="Shu S."/>
            <person name="Ishizaki K."/>
            <person name="Yamaoka S."/>
            <person name="Nishihama R."/>
            <person name="Nakamura Y."/>
            <person name="Berger F."/>
            <person name="Adam C."/>
            <person name="Aki S.S."/>
            <person name="Althoff F."/>
            <person name="Araki T."/>
            <person name="Arteaga-Vazquez M.A."/>
            <person name="Balasubrmanian S."/>
            <person name="Barry K."/>
            <person name="Bauer D."/>
            <person name="Boehm C.R."/>
            <person name="Briginshaw L."/>
            <person name="Caballero-Perez J."/>
            <person name="Catarino B."/>
            <person name="Chen F."/>
            <person name="Chiyoda S."/>
            <person name="Chovatia M."/>
            <person name="Davies K.M."/>
            <person name="Delmans M."/>
            <person name="Demura T."/>
            <person name="Dierschke T."/>
            <person name="Dolan L."/>
            <person name="Dorantes-Acosta A.E."/>
            <person name="Eklund D.M."/>
            <person name="Florent S.N."/>
            <person name="Flores-Sandoval E."/>
            <person name="Fujiyama A."/>
            <person name="Fukuzawa H."/>
            <person name="Galik B."/>
            <person name="Grimanelli D."/>
            <person name="Grimwood J."/>
            <person name="Grossniklaus U."/>
            <person name="Hamada T."/>
            <person name="Haseloff J."/>
            <person name="Hetherington A.J."/>
            <person name="Higo A."/>
            <person name="Hirakawa Y."/>
            <person name="Hundley H.N."/>
            <person name="Ikeda Y."/>
            <person name="Inoue K."/>
            <person name="Inoue S.I."/>
            <person name="Ishida S."/>
            <person name="Jia Q."/>
            <person name="Kakita M."/>
            <person name="Kanazawa T."/>
            <person name="Kawai Y."/>
            <person name="Kawashima T."/>
            <person name="Kennedy M."/>
            <person name="Kinose K."/>
            <person name="Kinoshita T."/>
            <person name="Kohara Y."/>
            <person name="Koide E."/>
            <person name="Komatsu K."/>
            <person name="Kopischke S."/>
            <person name="Kubo M."/>
            <person name="Kyozuka J."/>
            <person name="Lagercrantz U."/>
            <person name="Lin S.S."/>
            <person name="Lindquist E."/>
            <person name="Lipzen A.M."/>
            <person name="Lu C.W."/>
            <person name="De Luna E."/>
            <person name="Martienssen R.A."/>
            <person name="Minamino N."/>
            <person name="Mizutani M."/>
            <person name="Mizutani M."/>
            <person name="Mochizuki N."/>
            <person name="Monte I."/>
            <person name="Mosher R."/>
            <person name="Nagasaki H."/>
            <person name="Nakagami H."/>
            <person name="Naramoto S."/>
            <person name="Nishitani K."/>
            <person name="Ohtani M."/>
            <person name="Okamoto T."/>
            <person name="Okumura M."/>
            <person name="Phillips J."/>
            <person name="Pollak B."/>
            <person name="Reinders A."/>
            <person name="Rovekamp M."/>
            <person name="Sano R."/>
            <person name="Sawa S."/>
            <person name="Schmid M.W."/>
            <person name="Shirakawa M."/>
            <person name="Solano R."/>
            <person name="Spunde A."/>
            <person name="Suetsugu N."/>
            <person name="Sugano S."/>
            <person name="Sugiyama A."/>
            <person name="Sun R."/>
            <person name="Suzuki Y."/>
            <person name="Takenaka M."/>
            <person name="Takezawa D."/>
            <person name="Tomogane H."/>
            <person name="Tsuzuki M."/>
            <person name="Ueda T."/>
            <person name="Umeda M."/>
            <person name="Ward J.M."/>
            <person name="Watanabe Y."/>
            <person name="Yazaki K."/>
            <person name="Yokoyama R."/>
            <person name="Yoshitake Y."/>
            <person name="Yotsui I."/>
            <person name="Zachgo S."/>
            <person name="Schmutz J."/>
        </authorList>
    </citation>
    <scope>NUCLEOTIDE SEQUENCE [LARGE SCALE GENOMIC DNA]</scope>
    <source>
        <strain evidence="3">Tak-1</strain>
    </source>
</reference>
<dbReference type="Proteomes" id="UP000244005">
    <property type="component" value="Unassembled WGS sequence"/>
</dbReference>
<protein>
    <submittedName>
        <fullName evidence="2">Uncharacterized protein</fullName>
    </submittedName>
</protein>
<name>A0A2R6XQF5_MARPO</name>
<proteinExistence type="predicted"/>
<sequence>MHAATYPREHRSCARSPETGCWRWRSGPAGPSVPGLLSIQTRPRVVTSPGRRRGNGLVWGAKGREGPRRRVVGLTGPRPQAELGSSLKAGRAAGAGAVRPNVSERLQSVSRPPGPRSPLPAAAGLGSERPPAAASLFALRSWLSLSLVLPSLARAFLAPPPPSRRSRRPLSCCIARAQHSRIAGSRATSICGYGELRILQFLPLRAVARADSAEYIAARRPPGSQLQLASGQVKDIGDLTALSEEEASSLGAPRGSKA</sequence>
<dbReference type="AlphaFoldDB" id="A0A2R6XQF5"/>
<keyword evidence="3" id="KW-1185">Reference proteome</keyword>
<accession>A0A2R6XQF5</accession>